<feature type="domain" description="EGF-like" evidence="8">
    <location>
        <begin position="707"/>
        <end position="751"/>
    </location>
</feature>
<sequence length="1125" mass="123096">MKRCEAAHECNDYRQESSKSPQQLECKVRPDTNSQTVCSCPRDYKESDSKTFCISTLTTPPPTTTTTRPTTKPTTKKPTTTTPPTTITQTTTTPTTTTPMTTTLPPATVATLVPASTPPSSPPTPPPVPTTMPTTKAPTTTTPEPPTEPPEPPTTPVPTNPPTVAPTPAPTTLPPPICYAEKTEFLQDNICKNAFDLDCWPTDDIPCVVVKNIPLRCNSVRKCACPFGLVMSPARDGCTALQLKTGGEFERAVVNSHKHLELCEQEANCSQTCYAQPNVSAVCHCTGSNTAVPQCTCPLTAPRRVQCVVLRCSNAPACESGLSYNATTDTCEDIDECSEDSFNHCDMSKNEGFEALPPANVNDRLVCTDVNECVVRAGRNCQPTGSSNCTTIPEKASMICGPVGNVCTNTIGSYYCRCASGYHYINQTCVRTTEIEAYDQVCSNQMAYRMTTPNGPVCKCRRTFYKNSGGYCLVGSHVYEFLLHTTAPFNADLENETHIRYQQLAEITEKWLLEPGKLFTGINVIYPSLKRAAADLFTVDPITEMSTVIHVTLVFDTRDFNGLYVPFDESLLDAVFERVPVDSSSKCTLQTTTESSLVILTAPTYANFKMVLLDPCQRERDHNCFPVSTVCSHNATAKDYCFRCPCAPGFNQIDFNDHQSVCSDEDECRQKNPVCRPKGIATCTNTLGSYTCSCPKRYVLTGGTCVERNRCEEIASICGYGRGTCVAGTYPAYTCQCDPGFAPNPQGDGCEDVDECQDSTALKQCAANFARCVNTIGKFKCECNSGFYNDTITHRCRISAYAFELEVELANSFVPEWKDTASKEFLSVESDADKVFQKLFEAHAGQCCTGGEFAGVQVKQLQGHGRSYTRASLIVNIAKGTAAPHSIDDCNIDSVINFTSKRLPELCDPDVDQTGTCLLYNTDLRLPVITITKQTVTRTLPEKYKVTGSQVVYGCDKANDCTDNHNCKTVAVTATNSYPYECTCKAPLVTVGTTDNMEDCIDNCDPNPCHQGSCDYQDDPPGYVCKCPESHLGYDCSGRSCPGSYCNNQGTCVLEKAGKTCTCDAFYSGNNCDRNIAEVLAKTLLGFFGGLLILLLLLYLLRRFMRRGWHGDWWPPLKPSKIKQN</sequence>
<feature type="disulfide bond" evidence="5">
    <location>
        <begin position="1063"/>
        <end position="1072"/>
    </location>
</feature>
<dbReference type="PANTHER" id="PTHR24039">
    <property type="entry name" value="FIBRILLIN-RELATED"/>
    <property type="match status" value="1"/>
</dbReference>
<dbReference type="CDD" id="cd00054">
    <property type="entry name" value="EGF_CA"/>
    <property type="match status" value="1"/>
</dbReference>
<feature type="compositionally biased region" description="Basic and acidic residues" evidence="6">
    <location>
        <begin position="1"/>
        <end position="17"/>
    </location>
</feature>
<dbReference type="PROSITE" id="PS01186">
    <property type="entry name" value="EGF_2"/>
    <property type="match status" value="3"/>
</dbReference>
<keyword evidence="7" id="KW-0472">Membrane</keyword>
<dbReference type="PRINTS" id="PR01217">
    <property type="entry name" value="PRICHEXTENSN"/>
</dbReference>
<dbReference type="PANTHER" id="PTHR24039:SF53">
    <property type="entry name" value="EGF-LIKE DOMAIN-CONTAINING PROTEIN"/>
    <property type="match status" value="1"/>
</dbReference>
<dbReference type="InterPro" id="IPR001881">
    <property type="entry name" value="EGF-like_Ca-bd_dom"/>
</dbReference>
<evidence type="ECO:0000259" key="8">
    <source>
        <dbReference type="PROSITE" id="PS50026"/>
    </source>
</evidence>
<keyword evidence="7" id="KW-0812">Transmembrane</keyword>
<feature type="domain" description="EGF-like" evidence="8">
    <location>
        <begin position="752"/>
        <end position="797"/>
    </location>
</feature>
<dbReference type="SMART" id="SM00181">
    <property type="entry name" value="EGF"/>
    <property type="match status" value="9"/>
</dbReference>
<accession>A0A1W0X069</accession>
<dbReference type="InterPro" id="IPR000152">
    <property type="entry name" value="EGF-type_Asp/Asn_hydroxyl_site"/>
</dbReference>
<dbReference type="AlphaFoldDB" id="A0A1W0X069"/>
<keyword evidence="2" id="KW-0732">Signal</keyword>
<keyword evidence="4 5" id="KW-1015">Disulfide bond</keyword>
<keyword evidence="1 5" id="KW-0245">EGF-like domain</keyword>
<organism evidence="9 10">
    <name type="scientific">Hypsibius exemplaris</name>
    <name type="common">Freshwater tardigrade</name>
    <dbReference type="NCBI Taxonomy" id="2072580"/>
    <lineage>
        <taxon>Eukaryota</taxon>
        <taxon>Metazoa</taxon>
        <taxon>Ecdysozoa</taxon>
        <taxon>Tardigrada</taxon>
        <taxon>Eutardigrada</taxon>
        <taxon>Parachela</taxon>
        <taxon>Hypsibioidea</taxon>
        <taxon>Hypsibiidae</taxon>
        <taxon>Hypsibius</taxon>
    </lineage>
</organism>
<dbReference type="GO" id="GO:0005509">
    <property type="term" value="F:calcium ion binding"/>
    <property type="evidence" value="ECO:0007669"/>
    <property type="project" value="InterPro"/>
</dbReference>
<protein>
    <submittedName>
        <fullName evidence="9">Adhesion G protein-coupled receptor E2</fullName>
    </submittedName>
</protein>
<evidence type="ECO:0000256" key="1">
    <source>
        <dbReference type="ARBA" id="ARBA00022536"/>
    </source>
</evidence>
<dbReference type="Proteomes" id="UP000192578">
    <property type="component" value="Unassembled WGS sequence"/>
</dbReference>
<dbReference type="SUPFAM" id="SSF57196">
    <property type="entry name" value="EGF/Laminin"/>
    <property type="match status" value="1"/>
</dbReference>
<feature type="compositionally biased region" description="Pro residues" evidence="6">
    <location>
        <begin position="116"/>
        <end position="130"/>
    </location>
</feature>
<dbReference type="EMBL" id="MTYJ01000027">
    <property type="protein sequence ID" value="OQV20825.1"/>
    <property type="molecule type" value="Genomic_DNA"/>
</dbReference>
<keyword evidence="9" id="KW-0675">Receptor</keyword>
<comment type="caution">
    <text evidence="5">Lacks conserved residue(s) required for the propagation of feature annotation.</text>
</comment>
<dbReference type="Pfam" id="PF07645">
    <property type="entry name" value="EGF_CA"/>
    <property type="match status" value="3"/>
</dbReference>
<feature type="compositionally biased region" description="Low complexity" evidence="6">
    <location>
        <begin position="64"/>
        <end position="115"/>
    </location>
</feature>
<gene>
    <name evidence="9" type="ORF">BV898_05171</name>
</gene>
<evidence type="ECO:0000256" key="7">
    <source>
        <dbReference type="SAM" id="Phobius"/>
    </source>
</evidence>
<feature type="compositionally biased region" description="Low complexity" evidence="6">
    <location>
        <begin position="131"/>
        <end position="142"/>
    </location>
</feature>
<dbReference type="PROSITE" id="PS01187">
    <property type="entry name" value="EGF_CA"/>
    <property type="match status" value="1"/>
</dbReference>
<dbReference type="OrthoDB" id="283575at2759"/>
<name>A0A1W0X069_HYPEX</name>
<keyword evidence="7" id="KW-1133">Transmembrane helix</keyword>
<feature type="domain" description="EGF-like" evidence="8">
    <location>
        <begin position="1037"/>
        <end position="1073"/>
    </location>
</feature>
<dbReference type="InterPro" id="IPR009030">
    <property type="entry name" value="Growth_fac_rcpt_cys_sf"/>
</dbReference>
<dbReference type="PROSITE" id="PS50026">
    <property type="entry name" value="EGF_3"/>
    <property type="match status" value="4"/>
</dbReference>
<dbReference type="Gene3D" id="2.10.25.10">
    <property type="entry name" value="Laminin"/>
    <property type="match status" value="4"/>
</dbReference>
<feature type="region of interest" description="Disordered" evidence="6">
    <location>
        <begin position="1"/>
        <end position="37"/>
    </location>
</feature>
<evidence type="ECO:0000256" key="2">
    <source>
        <dbReference type="ARBA" id="ARBA00022729"/>
    </source>
</evidence>
<feature type="transmembrane region" description="Helical" evidence="7">
    <location>
        <begin position="1079"/>
        <end position="1101"/>
    </location>
</feature>
<evidence type="ECO:0000256" key="5">
    <source>
        <dbReference type="PROSITE-ProRule" id="PRU00076"/>
    </source>
</evidence>
<reference evidence="10" key="1">
    <citation type="submission" date="2017-01" db="EMBL/GenBank/DDBJ databases">
        <title>Comparative genomics of anhydrobiosis in the tardigrade Hypsibius dujardini.</title>
        <authorList>
            <person name="Yoshida Y."/>
            <person name="Koutsovoulos G."/>
            <person name="Laetsch D."/>
            <person name="Stevens L."/>
            <person name="Kumar S."/>
            <person name="Horikawa D."/>
            <person name="Ishino K."/>
            <person name="Komine S."/>
            <person name="Tomita M."/>
            <person name="Blaxter M."/>
            <person name="Arakawa K."/>
        </authorList>
    </citation>
    <scope>NUCLEOTIDE SEQUENCE [LARGE SCALE GENOMIC DNA]</scope>
    <source>
        <strain evidence="10">Z151</strain>
    </source>
</reference>
<evidence type="ECO:0000256" key="4">
    <source>
        <dbReference type="ARBA" id="ARBA00023157"/>
    </source>
</evidence>
<keyword evidence="10" id="KW-1185">Reference proteome</keyword>
<dbReference type="InterPro" id="IPR049883">
    <property type="entry name" value="NOTCH1_EGF-like"/>
</dbReference>
<evidence type="ECO:0000256" key="3">
    <source>
        <dbReference type="ARBA" id="ARBA00022737"/>
    </source>
</evidence>
<feature type="disulfide bond" evidence="5">
    <location>
        <begin position="718"/>
        <end position="735"/>
    </location>
</feature>
<dbReference type="SUPFAM" id="SSF57184">
    <property type="entry name" value="Growth factor receptor domain"/>
    <property type="match status" value="1"/>
</dbReference>
<dbReference type="InterPro" id="IPR000742">
    <property type="entry name" value="EGF"/>
</dbReference>
<keyword evidence="3" id="KW-0677">Repeat</keyword>
<feature type="compositionally biased region" description="Pro residues" evidence="6">
    <location>
        <begin position="143"/>
        <end position="172"/>
    </location>
</feature>
<dbReference type="PROSITE" id="PS00022">
    <property type="entry name" value="EGF_1"/>
    <property type="match status" value="1"/>
</dbReference>
<evidence type="ECO:0000313" key="9">
    <source>
        <dbReference type="EMBL" id="OQV20825.1"/>
    </source>
</evidence>
<evidence type="ECO:0000256" key="6">
    <source>
        <dbReference type="SAM" id="MobiDB-lite"/>
    </source>
</evidence>
<evidence type="ECO:0000313" key="10">
    <source>
        <dbReference type="Proteomes" id="UP000192578"/>
    </source>
</evidence>
<dbReference type="InterPro" id="IPR018097">
    <property type="entry name" value="EGF_Ca-bd_CS"/>
</dbReference>
<feature type="region of interest" description="Disordered" evidence="6">
    <location>
        <begin position="53"/>
        <end position="172"/>
    </location>
</feature>
<proteinExistence type="predicted"/>
<feature type="domain" description="EGF-like" evidence="8">
    <location>
        <begin position="664"/>
        <end position="706"/>
    </location>
</feature>
<dbReference type="SMART" id="SM00179">
    <property type="entry name" value="EGF_CA"/>
    <property type="match status" value="4"/>
</dbReference>
<dbReference type="PROSITE" id="PS00010">
    <property type="entry name" value="ASX_HYDROXYL"/>
    <property type="match status" value="2"/>
</dbReference>
<dbReference type="FunFam" id="2.10.25.10:FF:000038">
    <property type="entry name" value="Fibrillin 2"/>
    <property type="match status" value="1"/>
</dbReference>
<feature type="disulfide bond" evidence="5">
    <location>
        <begin position="675"/>
        <end position="692"/>
    </location>
</feature>
<comment type="caution">
    <text evidence="9">The sequence shown here is derived from an EMBL/GenBank/DDBJ whole genome shotgun (WGS) entry which is preliminary data.</text>
</comment>